<dbReference type="Pfam" id="PF00120">
    <property type="entry name" value="Gln-synt_C"/>
    <property type="match status" value="1"/>
</dbReference>
<comment type="cofactor">
    <cofactor evidence="14">
        <name>Mg(2+)</name>
        <dbReference type="ChEBI" id="CHEBI:18420"/>
    </cofactor>
    <text evidence="14">Binds 2 Mg(2+) ions per subunit.</text>
</comment>
<feature type="binding site" evidence="12">
    <location>
        <position position="301"/>
    </location>
    <ligand>
        <name>L-glutamate</name>
        <dbReference type="ChEBI" id="CHEBI:29985"/>
    </ligand>
</feature>
<dbReference type="InParanoid" id="A0A5R8QCQ4"/>
<comment type="subcellular location">
    <subcellularLocation>
        <location evidence="1">Cytoplasm</location>
    </subcellularLocation>
</comment>
<comment type="catalytic activity">
    <reaction evidence="11 17">
        <text>L-glutamate + NH4(+) + ATP = L-glutamine + ADP + phosphate + H(+)</text>
        <dbReference type="Rhea" id="RHEA:16169"/>
        <dbReference type="ChEBI" id="CHEBI:15378"/>
        <dbReference type="ChEBI" id="CHEBI:28938"/>
        <dbReference type="ChEBI" id="CHEBI:29985"/>
        <dbReference type="ChEBI" id="CHEBI:30616"/>
        <dbReference type="ChEBI" id="CHEBI:43474"/>
        <dbReference type="ChEBI" id="CHEBI:58359"/>
        <dbReference type="ChEBI" id="CHEBI:456216"/>
        <dbReference type="EC" id="6.3.1.2"/>
    </reaction>
</comment>
<dbReference type="GO" id="GO:0006542">
    <property type="term" value="P:glutamine biosynthetic process"/>
    <property type="evidence" value="ECO:0007669"/>
    <property type="project" value="InterPro"/>
</dbReference>
<keyword evidence="21" id="KW-1185">Reference proteome</keyword>
<feature type="binding site" evidence="12">
    <location>
        <position position="338"/>
    </location>
    <ligand>
        <name>L-glutamate</name>
        <dbReference type="ChEBI" id="CHEBI:29985"/>
    </ligand>
</feature>
<feature type="domain" description="GS catalytic" evidence="19">
    <location>
        <begin position="110"/>
        <end position="447"/>
    </location>
</feature>
<gene>
    <name evidence="20" type="primary">glnA</name>
    <name evidence="20" type="ORF">FEZ08_05555</name>
</gene>
<evidence type="ECO:0000256" key="11">
    <source>
        <dbReference type="ARBA" id="ARBA00049436"/>
    </source>
</evidence>
<keyword evidence="8 13" id="KW-0547">Nucleotide-binding</keyword>
<feature type="domain" description="GS beta-grasp" evidence="18">
    <location>
        <begin position="16"/>
        <end position="103"/>
    </location>
</feature>
<dbReference type="OrthoDB" id="9807095at2"/>
<dbReference type="InterPro" id="IPR008147">
    <property type="entry name" value="Gln_synt_N"/>
</dbReference>
<dbReference type="Gene3D" id="3.30.590.10">
    <property type="entry name" value="Glutamine synthetase/guanido kinase, catalytic domain"/>
    <property type="match status" value="1"/>
</dbReference>
<accession>A0A5R8QCQ4</accession>
<evidence type="ECO:0000256" key="4">
    <source>
        <dbReference type="ARBA" id="ARBA00021364"/>
    </source>
</evidence>
<dbReference type="EMBL" id="VBWP01000004">
    <property type="protein sequence ID" value="TLG74349.1"/>
    <property type="molecule type" value="Genomic_DNA"/>
</dbReference>
<dbReference type="GO" id="GO:0046872">
    <property type="term" value="F:metal ion binding"/>
    <property type="evidence" value="ECO:0007669"/>
    <property type="project" value="UniProtKB-KW"/>
</dbReference>
<evidence type="ECO:0000256" key="14">
    <source>
        <dbReference type="PIRSR" id="PIRSR604809-3"/>
    </source>
</evidence>
<evidence type="ECO:0000313" key="21">
    <source>
        <dbReference type="Proteomes" id="UP000306912"/>
    </source>
</evidence>
<dbReference type="Proteomes" id="UP000306912">
    <property type="component" value="Unassembled WGS sequence"/>
</dbReference>
<dbReference type="AlphaFoldDB" id="A0A5R8QCQ4"/>
<feature type="binding site" evidence="14">
    <location>
        <position position="198"/>
    </location>
    <ligand>
        <name>Mg(2+)</name>
        <dbReference type="ChEBI" id="CHEBI:18420"/>
        <label>1</label>
    </ligand>
</feature>
<dbReference type="GO" id="GO:0005524">
    <property type="term" value="F:ATP binding"/>
    <property type="evidence" value="ECO:0007669"/>
    <property type="project" value="UniProtKB-KW"/>
</dbReference>
<dbReference type="Pfam" id="PF03951">
    <property type="entry name" value="Gln-synt_N"/>
    <property type="match status" value="1"/>
</dbReference>
<keyword evidence="5" id="KW-0963">Cytoplasm</keyword>
<evidence type="ECO:0000259" key="18">
    <source>
        <dbReference type="PROSITE" id="PS51986"/>
    </source>
</evidence>
<dbReference type="SUPFAM" id="SSF54368">
    <property type="entry name" value="Glutamine synthetase, N-terminal domain"/>
    <property type="match status" value="1"/>
</dbReference>
<dbReference type="InterPro" id="IPR027303">
    <property type="entry name" value="Gln_synth_gly_rich_site"/>
</dbReference>
<feature type="binding site" evidence="14">
    <location>
        <position position="136"/>
    </location>
    <ligand>
        <name>Mg(2+)</name>
        <dbReference type="ChEBI" id="CHEBI:18420"/>
        <label>1</label>
    </ligand>
</feature>
<evidence type="ECO:0000256" key="3">
    <source>
        <dbReference type="ARBA" id="ARBA00012937"/>
    </source>
</evidence>
<reference evidence="20 21" key="1">
    <citation type="submission" date="2019-05" db="EMBL/GenBank/DDBJ databases">
        <title>Culicoidintestinum kansasii gen. nov., sp. nov. from the gastrointestinal tract of the biting midge, Culicoides sonorensis.</title>
        <authorList>
            <person name="Neupane S."/>
            <person name="Ghosh A."/>
            <person name="Gunther S."/>
            <person name="Martin K."/>
            <person name="Zurek L."/>
        </authorList>
    </citation>
    <scope>NUCLEOTIDE SEQUENCE [LARGE SCALE GENOMIC DNA]</scope>
    <source>
        <strain evidence="20 21">CS-1</strain>
    </source>
</reference>
<feature type="binding site" evidence="14">
    <location>
        <position position="134"/>
    </location>
    <ligand>
        <name>Mg(2+)</name>
        <dbReference type="ChEBI" id="CHEBI:18420"/>
        <label>1</label>
    </ligand>
</feature>
<dbReference type="NCBIfam" id="TIGR00653">
    <property type="entry name" value="GlnA"/>
    <property type="match status" value="1"/>
</dbReference>
<feature type="binding site" evidence="14">
    <location>
        <position position="247"/>
    </location>
    <ligand>
        <name>Mg(2+)</name>
        <dbReference type="ChEBI" id="CHEBI:18420"/>
        <label>1</label>
    </ligand>
</feature>
<feature type="binding site" evidence="12">
    <location>
        <position position="319"/>
    </location>
    <ligand>
        <name>L-glutamate</name>
        <dbReference type="ChEBI" id="CHEBI:29985"/>
    </ligand>
</feature>
<evidence type="ECO:0000256" key="12">
    <source>
        <dbReference type="PIRSR" id="PIRSR604809-1"/>
    </source>
</evidence>
<dbReference type="FunCoup" id="A0A5R8QCQ4">
    <property type="interactions" value="288"/>
</dbReference>
<evidence type="ECO:0000259" key="19">
    <source>
        <dbReference type="PROSITE" id="PS51987"/>
    </source>
</evidence>
<comment type="similarity">
    <text evidence="2 15 16">Belongs to the glutamine synthetase family.</text>
</comment>
<evidence type="ECO:0000256" key="15">
    <source>
        <dbReference type="PROSITE-ProRule" id="PRU01330"/>
    </source>
</evidence>
<dbReference type="SMART" id="SM01230">
    <property type="entry name" value="Gln-synt_C"/>
    <property type="match status" value="1"/>
</dbReference>
<feature type="binding site" evidence="13">
    <location>
        <position position="319"/>
    </location>
    <ligand>
        <name>ATP</name>
        <dbReference type="ChEBI" id="CHEBI:30616"/>
    </ligand>
</feature>
<evidence type="ECO:0000256" key="1">
    <source>
        <dbReference type="ARBA" id="ARBA00004496"/>
    </source>
</evidence>
<feature type="binding site" evidence="14">
    <location>
        <position position="336"/>
    </location>
    <ligand>
        <name>Mg(2+)</name>
        <dbReference type="ChEBI" id="CHEBI:18420"/>
        <label>1</label>
    </ligand>
</feature>
<keyword evidence="7 14" id="KW-0479">Metal-binding</keyword>
<dbReference type="InterPro" id="IPR004809">
    <property type="entry name" value="Gln_synth_I"/>
</dbReference>
<evidence type="ECO:0000256" key="13">
    <source>
        <dbReference type="PIRSR" id="PIRSR604809-2"/>
    </source>
</evidence>
<evidence type="ECO:0000256" key="8">
    <source>
        <dbReference type="ARBA" id="ARBA00022741"/>
    </source>
</evidence>
<organism evidence="20 21">
    <name type="scientific">Culicoidibacter larvae</name>
    <dbReference type="NCBI Taxonomy" id="2579976"/>
    <lineage>
        <taxon>Bacteria</taxon>
        <taxon>Bacillati</taxon>
        <taxon>Bacillota</taxon>
        <taxon>Culicoidibacteria</taxon>
        <taxon>Culicoidibacterales</taxon>
        <taxon>Culicoidibacteraceae</taxon>
        <taxon>Culicoidibacter</taxon>
    </lineage>
</organism>
<dbReference type="GO" id="GO:0005737">
    <property type="term" value="C:cytoplasm"/>
    <property type="evidence" value="ECO:0007669"/>
    <property type="project" value="UniProtKB-SubCell"/>
</dbReference>
<evidence type="ECO:0000256" key="16">
    <source>
        <dbReference type="RuleBase" id="RU000384"/>
    </source>
</evidence>
<dbReference type="SUPFAM" id="SSF55931">
    <property type="entry name" value="Glutamine synthetase/guanido kinase"/>
    <property type="match status" value="1"/>
</dbReference>
<dbReference type="FunFam" id="3.30.590.10:FF:000003">
    <property type="entry name" value="Glutamine synthetase 2"/>
    <property type="match status" value="1"/>
</dbReference>
<dbReference type="PROSITE" id="PS00181">
    <property type="entry name" value="GLNA_ATP"/>
    <property type="match status" value="1"/>
</dbReference>
<keyword evidence="9 13" id="KW-0067">ATP-binding</keyword>
<comment type="caution">
    <text evidence="20">The sequence shown here is derived from an EMBL/GenBank/DDBJ whole genome shotgun (WGS) entry which is preliminary data.</text>
</comment>
<proteinExistence type="inferred from homology"/>
<dbReference type="PANTHER" id="PTHR43785:SF12">
    <property type="entry name" value="TYPE-1 GLUTAMINE SYNTHETASE 2"/>
    <property type="match status" value="1"/>
</dbReference>
<evidence type="ECO:0000256" key="2">
    <source>
        <dbReference type="ARBA" id="ARBA00009897"/>
    </source>
</evidence>
<feature type="binding site" evidence="13">
    <location>
        <begin position="201"/>
        <end position="203"/>
    </location>
    <ligand>
        <name>ATP</name>
        <dbReference type="ChEBI" id="CHEBI:30616"/>
    </ligand>
</feature>
<feature type="binding site" evidence="13">
    <location>
        <position position="186"/>
    </location>
    <ligand>
        <name>ATP</name>
        <dbReference type="ChEBI" id="CHEBI:30616"/>
    </ligand>
</feature>
<dbReference type="PROSITE" id="PS51986">
    <property type="entry name" value="GS_BETA_GRASP"/>
    <property type="match status" value="1"/>
</dbReference>
<dbReference type="FunFam" id="3.10.20.70:FF:000005">
    <property type="entry name" value="Glutamine synthetase"/>
    <property type="match status" value="1"/>
</dbReference>
<dbReference type="RefSeq" id="WP_138190901.1">
    <property type="nucleotide sequence ID" value="NZ_VBWP01000004.1"/>
</dbReference>
<feature type="binding site" evidence="12">
    <location>
        <position position="307"/>
    </location>
    <ligand>
        <name>L-glutamate</name>
        <dbReference type="ChEBI" id="CHEBI:29985"/>
    </ligand>
</feature>
<dbReference type="EC" id="6.3.1.2" evidence="3 17"/>
<dbReference type="PANTHER" id="PTHR43785">
    <property type="entry name" value="GAMMA-GLUTAMYLPUTRESCINE SYNTHETASE"/>
    <property type="match status" value="1"/>
</dbReference>
<feature type="binding site" evidence="14">
    <location>
        <position position="191"/>
    </location>
    <ligand>
        <name>Mg(2+)</name>
        <dbReference type="ChEBI" id="CHEBI:18420"/>
        <label>1</label>
    </ligand>
</feature>
<evidence type="ECO:0000256" key="17">
    <source>
        <dbReference type="RuleBase" id="RU004356"/>
    </source>
</evidence>
<dbReference type="InterPro" id="IPR036651">
    <property type="entry name" value="Gln_synt_N_sf"/>
</dbReference>
<keyword evidence="10 14" id="KW-0460">Magnesium</keyword>
<protein>
    <recommendedName>
        <fullName evidence="4 17">Glutamine synthetase</fullName>
        <ecNumber evidence="3 17">6.3.1.2</ecNumber>
    </recommendedName>
</protein>
<dbReference type="GO" id="GO:0004356">
    <property type="term" value="F:glutamine synthetase activity"/>
    <property type="evidence" value="ECO:0007669"/>
    <property type="project" value="UniProtKB-EC"/>
</dbReference>
<dbReference type="InterPro" id="IPR027302">
    <property type="entry name" value="Gln_synth_N_conserv_site"/>
</dbReference>
<dbReference type="Gene3D" id="3.10.20.70">
    <property type="entry name" value="Glutamine synthetase, N-terminal domain"/>
    <property type="match status" value="1"/>
</dbReference>
<name>A0A5R8QCQ4_9FIRM</name>
<evidence type="ECO:0000256" key="10">
    <source>
        <dbReference type="ARBA" id="ARBA00022842"/>
    </source>
</evidence>
<dbReference type="PROSITE" id="PS00180">
    <property type="entry name" value="GLNA_1"/>
    <property type="match status" value="1"/>
</dbReference>
<dbReference type="InterPro" id="IPR008146">
    <property type="entry name" value="Gln_synth_cat_dom"/>
</dbReference>
<sequence length="447" mass="50526">MHEITREMIKAQAEKEHVHYIRLQFTDMLGIIKNVEVPKSQLDKVLDNKMMFDGSSIEGFVRIHESDMYLYPDLNTWKILTWEHPEDGSRVARLICDVYTTEGKPFAGDPRGNLRRVLATMEAAGFSAFNIGLEPEFYLFKRDEKGRPTLDFSDAGGYFDLSPVDGAEDCRREIVLELERLGFEVEASHHEVGPSQNEINFKYANALEACDNLQTFKLVVRNVAHKHGLKATFMAKPIAGIAGSGMHTNSSLFDLDGNNAFFDENGRHQLSDNAYHFIGGVLEHANAITAITNPTLNSYKRLVAGFEAPCYISYSTSNRSALIRIPASRGISTRVEVRSPDPMANPYLALAVILAAGLDGIKKQVDPGAPIAEDIFEMSYDERKALNIENLPSTITEALQHLRKDPVIREALGDHIYRKYMEAKYLEARDFRLEVHQWEIDRYLSMY</sequence>
<dbReference type="InterPro" id="IPR014746">
    <property type="entry name" value="Gln_synth/guanido_kin_cat_dom"/>
</dbReference>
<evidence type="ECO:0000256" key="5">
    <source>
        <dbReference type="ARBA" id="ARBA00022490"/>
    </source>
</evidence>
<evidence type="ECO:0000256" key="7">
    <source>
        <dbReference type="ARBA" id="ARBA00022723"/>
    </source>
</evidence>
<dbReference type="PROSITE" id="PS51987">
    <property type="entry name" value="GS_CATALYTIC"/>
    <property type="match status" value="1"/>
</dbReference>
<evidence type="ECO:0000313" key="20">
    <source>
        <dbReference type="EMBL" id="TLG74349.1"/>
    </source>
</evidence>
<evidence type="ECO:0000256" key="9">
    <source>
        <dbReference type="ARBA" id="ARBA00022840"/>
    </source>
</evidence>
<keyword evidence="6 17" id="KW-0436">Ligase</keyword>
<evidence type="ECO:0000256" key="6">
    <source>
        <dbReference type="ARBA" id="ARBA00022598"/>
    </source>
</evidence>